<comment type="caution">
    <text evidence="2">The sequence shown here is derived from an EMBL/GenBank/DDBJ whole genome shotgun (WGS) entry which is preliminary data.</text>
</comment>
<protein>
    <submittedName>
        <fullName evidence="2">Pimeloyl-ACP methyl ester carboxylesterase</fullName>
    </submittedName>
</protein>
<dbReference type="RefSeq" id="WP_132090600.1">
    <property type="nucleotide sequence ID" value="NZ_JANKAQ010000004.1"/>
</dbReference>
<evidence type="ECO:0000313" key="3">
    <source>
        <dbReference type="Proteomes" id="UP000295711"/>
    </source>
</evidence>
<dbReference type="EMBL" id="SLXA01000004">
    <property type="protein sequence ID" value="TCO85177.1"/>
    <property type="molecule type" value="Genomic_DNA"/>
</dbReference>
<feature type="domain" description="AB hydrolase-1" evidence="1">
    <location>
        <begin position="74"/>
        <end position="302"/>
    </location>
</feature>
<dbReference type="InterPro" id="IPR029058">
    <property type="entry name" value="AB_hydrolase_fold"/>
</dbReference>
<dbReference type="InterPro" id="IPR000073">
    <property type="entry name" value="AB_hydrolase_1"/>
</dbReference>
<proteinExistence type="predicted"/>
<evidence type="ECO:0000259" key="1">
    <source>
        <dbReference type="Pfam" id="PF00561"/>
    </source>
</evidence>
<dbReference type="OrthoDB" id="9808398at2"/>
<sequence>MRNYKKLLNAGIISSALLFTTWGINKLIFLRAGMKDMLFCENKHQYSWRFGNIFYTKKGSGSPLLLIHELKCTASADEWKSLINQLSKDHTVYALDLIGCGRSEKPKMTYTNYIYVQLINNFIKDVIGAKTDVITSGSSSNIAIMGCYSEPDLYRRIMMVNPLSMKDMAKYPKTNHKTLKYLVELPLIGTTIYNIANSHGTIFKEYKKKTLYPDIHTQKDVDTMYESSHLGGPSARYLYASERSHFTNINMLHALKKLNHSMYIIGGKDLKDIEHTIEDYVSINPSIETELVDNCKQYPHIEQTDAFSALCSIYLS</sequence>
<gene>
    <name evidence="2" type="ORF">EV212_104234</name>
</gene>
<dbReference type="PANTHER" id="PTHR46438">
    <property type="entry name" value="ALPHA/BETA-HYDROLASES SUPERFAMILY PROTEIN"/>
    <property type="match status" value="1"/>
</dbReference>
<dbReference type="AlphaFoldDB" id="A0A4R2LIT0"/>
<dbReference type="Pfam" id="PF00561">
    <property type="entry name" value="Abhydrolase_1"/>
    <property type="match status" value="1"/>
</dbReference>
<keyword evidence="3" id="KW-1185">Reference proteome</keyword>
<organism evidence="2 3">
    <name type="scientific">Frisingicoccus caecimuris</name>
    <dbReference type="NCBI Taxonomy" id="1796636"/>
    <lineage>
        <taxon>Bacteria</taxon>
        <taxon>Bacillati</taxon>
        <taxon>Bacillota</taxon>
        <taxon>Clostridia</taxon>
        <taxon>Lachnospirales</taxon>
        <taxon>Lachnospiraceae</taxon>
        <taxon>Frisingicoccus</taxon>
    </lineage>
</organism>
<dbReference type="SUPFAM" id="SSF53474">
    <property type="entry name" value="alpha/beta-Hydrolases"/>
    <property type="match status" value="1"/>
</dbReference>
<accession>A0A4R2LIT0</accession>
<dbReference type="PANTHER" id="PTHR46438:SF2">
    <property type="entry name" value="ALPHA_BETA-HYDROLASES SUPERFAMILY PROTEIN"/>
    <property type="match status" value="1"/>
</dbReference>
<dbReference type="Proteomes" id="UP000295711">
    <property type="component" value="Unassembled WGS sequence"/>
</dbReference>
<dbReference type="Gene3D" id="3.40.50.1820">
    <property type="entry name" value="alpha/beta hydrolase"/>
    <property type="match status" value="1"/>
</dbReference>
<reference evidence="2 3" key="1">
    <citation type="submission" date="2019-03" db="EMBL/GenBank/DDBJ databases">
        <title>Genomic Encyclopedia of Type Strains, Phase IV (KMG-IV): sequencing the most valuable type-strain genomes for metagenomic binning, comparative biology and taxonomic classification.</title>
        <authorList>
            <person name="Goeker M."/>
        </authorList>
    </citation>
    <scope>NUCLEOTIDE SEQUENCE [LARGE SCALE GENOMIC DNA]</scope>
    <source>
        <strain evidence="2 3">DSM 28559</strain>
    </source>
</reference>
<evidence type="ECO:0000313" key="2">
    <source>
        <dbReference type="EMBL" id="TCO85177.1"/>
    </source>
</evidence>
<name>A0A4R2LIT0_9FIRM</name>